<dbReference type="SMART" id="SM00359">
    <property type="entry name" value="PUA"/>
    <property type="match status" value="1"/>
</dbReference>
<keyword evidence="4" id="KW-0653">Protein transport</keyword>
<evidence type="ECO:0000256" key="5">
    <source>
        <dbReference type="SAM" id="MobiDB-lite"/>
    </source>
</evidence>
<dbReference type="PANTHER" id="PTHR15922">
    <property type="entry name" value="NEUROBLASTOMA-AMPLIFIED SEQUENCE"/>
    <property type="match status" value="1"/>
</dbReference>
<evidence type="ECO:0000256" key="2">
    <source>
        <dbReference type="ARBA" id="ARBA00022448"/>
    </source>
</evidence>
<feature type="domain" description="PUA" evidence="6">
    <location>
        <begin position="44"/>
        <end position="120"/>
    </location>
</feature>
<dbReference type="InterPro" id="IPR002478">
    <property type="entry name" value="PUA"/>
</dbReference>
<feature type="region of interest" description="Disordered" evidence="5">
    <location>
        <begin position="1035"/>
        <end position="1066"/>
    </location>
</feature>
<protein>
    <submittedName>
        <fullName evidence="7">Secretory pathway protein Sec39-domain-containing protein</fullName>
    </submittedName>
</protein>
<dbReference type="InterPro" id="IPR036974">
    <property type="entry name" value="PUA_sf"/>
</dbReference>
<comment type="subcellular location">
    <subcellularLocation>
        <location evidence="1">Endoplasmic reticulum</location>
    </subcellularLocation>
</comment>
<reference evidence="7" key="1">
    <citation type="submission" date="2019-10" db="EMBL/GenBank/DDBJ databases">
        <authorList>
            <consortium name="DOE Joint Genome Institute"/>
            <person name="Kuo A."/>
            <person name="Miyauchi S."/>
            <person name="Kiss E."/>
            <person name="Drula E."/>
            <person name="Kohler A."/>
            <person name="Sanchez-Garcia M."/>
            <person name="Andreopoulos B."/>
            <person name="Barry K.W."/>
            <person name="Bonito G."/>
            <person name="Buee M."/>
            <person name="Carver A."/>
            <person name="Chen C."/>
            <person name="Cichocki N."/>
            <person name="Clum A."/>
            <person name="Culley D."/>
            <person name="Crous P.W."/>
            <person name="Fauchery L."/>
            <person name="Girlanda M."/>
            <person name="Hayes R."/>
            <person name="Keri Z."/>
            <person name="LaButti K."/>
            <person name="Lipzen A."/>
            <person name="Lombard V."/>
            <person name="Magnuson J."/>
            <person name="Maillard F."/>
            <person name="Morin E."/>
            <person name="Murat C."/>
            <person name="Nolan M."/>
            <person name="Ohm R."/>
            <person name="Pangilinan J."/>
            <person name="Pereira M."/>
            <person name="Perotto S."/>
            <person name="Peter M."/>
            <person name="Riley R."/>
            <person name="Sitrit Y."/>
            <person name="Stielow B."/>
            <person name="Szollosi G."/>
            <person name="Zifcakova L."/>
            <person name="Stursova M."/>
            <person name="Spatafora J.W."/>
            <person name="Tedersoo L."/>
            <person name="Vaario L.-M."/>
            <person name="Yamada A."/>
            <person name="Yan M."/>
            <person name="Wang P."/>
            <person name="Xu J."/>
            <person name="Bruns T."/>
            <person name="Baldrian P."/>
            <person name="Vilgalys R."/>
            <person name="Henrissat B."/>
            <person name="Grigoriev I.V."/>
            <person name="Hibbett D."/>
            <person name="Nagy L.G."/>
            <person name="Martin F.M."/>
        </authorList>
    </citation>
    <scope>NUCLEOTIDE SEQUENCE</scope>
    <source>
        <strain evidence="7">BED1</strain>
    </source>
</reference>
<name>A0AAD4C170_BOLED</name>
<dbReference type="EMBL" id="WHUW01000005">
    <property type="protein sequence ID" value="KAF8445817.1"/>
    <property type="molecule type" value="Genomic_DNA"/>
</dbReference>
<dbReference type="Pfam" id="PF03657">
    <property type="entry name" value="UPF0113"/>
    <property type="match status" value="1"/>
</dbReference>
<proteinExistence type="predicted"/>
<feature type="compositionally biased region" description="Basic and acidic residues" evidence="5">
    <location>
        <begin position="1045"/>
        <end position="1061"/>
    </location>
</feature>
<evidence type="ECO:0000259" key="6">
    <source>
        <dbReference type="SMART" id="SM00359"/>
    </source>
</evidence>
<dbReference type="InterPro" id="IPR005155">
    <property type="entry name" value="UPF0113_PUA"/>
</dbReference>
<dbReference type="InterPro" id="IPR013244">
    <property type="entry name" value="Sec39_domain"/>
</dbReference>
<feature type="compositionally biased region" description="Polar residues" evidence="5">
    <location>
        <begin position="1035"/>
        <end position="1044"/>
    </location>
</feature>
<dbReference type="AlphaFoldDB" id="A0AAD4C170"/>
<evidence type="ECO:0000256" key="3">
    <source>
        <dbReference type="ARBA" id="ARBA00022824"/>
    </source>
</evidence>
<feature type="region of interest" description="Disordered" evidence="5">
    <location>
        <begin position="238"/>
        <end position="267"/>
    </location>
</feature>
<dbReference type="SUPFAM" id="SSF88697">
    <property type="entry name" value="PUA domain-like"/>
    <property type="match status" value="1"/>
</dbReference>
<dbReference type="InterPro" id="IPR015947">
    <property type="entry name" value="PUA-like_sf"/>
</dbReference>
<accession>A0AAD4C170</accession>
<keyword evidence="3" id="KW-0256">Endoplasmic reticulum</keyword>
<dbReference type="GO" id="GO:0003723">
    <property type="term" value="F:RNA binding"/>
    <property type="evidence" value="ECO:0007669"/>
    <property type="project" value="InterPro"/>
</dbReference>
<gene>
    <name evidence="7" type="ORF">L210DRAFT_3610414</name>
</gene>
<reference evidence="7" key="2">
    <citation type="journal article" date="2020" name="Nat. Commun.">
        <title>Large-scale genome sequencing of mycorrhizal fungi provides insights into the early evolution of symbiotic traits.</title>
        <authorList>
            <person name="Miyauchi S."/>
            <person name="Kiss E."/>
            <person name="Kuo A."/>
            <person name="Drula E."/>
            <person name="Kohler A."/>
            <person name="Sanchez-Garcia M."/>
            <person name="Morin E."/>
            <person name="Andreopoulos B."/>
            <person name="Barry K.W."/>
            <person name="Bonito G."/>
            <person name="Buee M."/>
            <person name="Carver A."/>
            <person name="Chen C."/>
            <person name="Cichocki N."/>
            <person name="Clum A."/>
            <person name="Culley D."/>
            <person name="Crous P.W."/>
            <person name="Fauchery L."/>
            <person name="Girlanda M."/>
            <person name="Hayes R.D."/>
            <person name="Keri Z."/>
            <person name="LaButti K."/>
            <person name="Lipzen A."/>
            <person name="Lombard V."/>
            <person name="Magnuson J."/>
            <person name="Maillard F."/>
            <person name="Murat C."/>
            <person name="Nolan M."/>
            <person name="Ohm R.A."/>
            <person name="Pangilinan J."/>
            <person name="Pereira M.F."/>
            <person name="Perotto S."/>
            <person name="Peter M."/>
            <person name="Pfister S."/>
            <person name="Riley R."/>
            <person name="Sitrit Y."/>
            <person name="Stielow J.B."/>
            <person name="Szollosi G."/>
            <person name="Zifcakova L."/>
            <person name="Stursova M."/>
            <person name="Spatafora J.W."/>
            <person name="Tedersoo L."/>
            <person name="Vaario L.M."/>
            <person name="Yamada A."/>
            <person name="Yan M."/>
            <person name="Wang P."/>
            <person name="Xu J."/>
            <person name="Bruns T."/>
            <person name="Baldrian P."/>
            <person name="Vilgalys R."/>
            <person name="Dunand C."/>
            <person name="Henrissat B."/>
            <person name="Grigoriev I.V."/>
            <person name="Hibbett D."/>
            <person name="Nagy L.G."/>
            <person name="Martin F.M."/>
        </authorList>
    </citation>
    <scope>NUCLEOTIDE SEQUENCE</scope>
    <source>
        <strain evidence="7">BED1</strain>
    </source>
</reference>
<dbReference type="CDD" id="cd21151">
    <property type="entry name" value="PUA_Nip7-like"/>
    <property type="match status" value="1"/>
</dbReference>
<evidence type="ECO:0000256" key="4">
    <source>
        <dbReference type="ARBA" id="ARBA00022927"/>
    </source>
</evidence>
<dbReference type="GO" id="GO:0006890">
    <property type="term" value="P:retrograde vesicle-mediated transport, Golgi to endoplasmic reticulum"/>
    <property type="evidence" value="ECO:0007669"/>
    <property type="project" value="InterPro"/>
</dbReference>
<keyword evidence="2" id="KW-0813">Transport</keyword>
<dbReference type="PROSITE" id="PS50890">
    <property type="entry name" value="PUA"/>
    <property type="match status" value="1"/>
</dbReference>
<dbReference type="Pfam" id="PF17833">
    <property type="entry name" value="pre-PUA_NIP7"/>
    <property type="match status" value="1"/>
</dbReference>
<evidence type="ECO:0000313" key="7">
    <source>
        <dbReference type="EMBL" id="KAF8445817.1"/>
    </source>
</evidence>
<dbReference type="Gene3D" id="3.10.450.220">
    <property type="match status" value="1"/>
</dbReference>
<dbReference type="SUPFAM" id="SSF88802">
    <property type="entry name" value="Pre-PUA domain"/>
    <property type="match status" value="1"/>
</dbReference>
<dbReference type="FunFam" id="2.30.130.10:FF:000002">
    <property type="entry name" value="60S ribosome subunit biogenesis protein NIP7 homolog"/>
    <property type="match status" value="1"/>
</dbReference>
<organism evidence="7 8">
    <name type="scientific">Boletus edulis BED1</name>
    <dbReference type="NCBI Taxonomy" id="1328754"/>
    <lineage>
        <taxon>Eukaryota</taxon>
        <taxon>Fungi</taxon>
        <taxon>Dikarya</taxon>
        <taxon>Basidiomycota</taxon>
        <taxon>Agaricomycotina</taxon>
        <taxon>Agaricomycetes</taxon>
        <taxon>Agaricomycetidae</taxon>
        <taxon>Boletales</taxon>
        <taxon>Boletineae</taxon>
        <taxon>Boletaceae</taxon>
        <taxon>Boletoideae</taxon>
        <taxon>Boletus</taxon>
    </lineage>
</organism>
<comment type="caution">
    <text evidence="7">The sequence shown here is derived from an EMBL/GenBank/DDBJ whole genome shotgun (WGS) entry which is preliminary data.</text>
</comment>
<dbReference type="GO" id="GO:0000149">
    <property type="term" value="F:SNARE binding"/>
    <property type="evidence" value="ECO:0007669"/>
    <property type="project" value="TreeGrafter"/>
</dbReference>
<keyword evidence="8" id="KW-1185">Reference proteome</keyword>
<dbReference type="Pfam" id="PF08314">
    <property type="entry name" value="Sec39"/>
    <property type="match status" value="1"/>
</dbReference>
<sequence length="1086" mass="120550">MRLSISVARPNLISLGTCFGKFTKAGKFRLHITALDHIAQYAKYKVWVKPNGEMPFLYGNHVLKAHLGRITEDTPEHQGVVVFSMNDVPLGFGVTARSTIDTRKLDPTSIIVFHQAIQDQDMTPENIRDVLSAVDDDLWVVAACVDRLVNNVDTQQSLLELGITRTNSAVHRAQAVPRISTPDAGILGVHNQVLTRYFDDAPEDGQLCRMRAVLLHRCDRLSSFVQICKDLSAEEGHSDDIDEEWEDDPWAEDGETSPLSPQHRPVDPPIPLSDFLAEDMLGIACLFASQQQFTALRTLMLYHSSTLWPSRFVILDSIPSHIHPSEYREILPAYDVDHDAEQTPSFDSWRTELDWVETPELSLSWNLTRITCTEPLGPKELSAWYKRRVDIIISSTGILDIALATVQHGASHGVPDLDELGEELSLLSRLVYDSPQPHEPQDSQDWTLSRWRSMQPAEVVGAYLAHSSPETVAKDITRLVMPYLFVLEARAERAGNPDPGLPTRLLYDYILLSPLPTAAAIFEASKATLPVTHRIIRNDEDVARLALACLYGSDSCTEWSTMSSVFECLPAWEIKPGTEDEADEADATIISLGTFVAPSTTRPQCSPSDLMLFFKPLPLVSLSRALDILDVHLESGEILSRWNVAAPLRWFLQSANDAGEQRARANRMARRTGSSGELSGRDEWEWLLENMLKLCGSSETGLKSAFGLLSREEVSSIFFAGLLSSGSFDIAGQFLQQRHGKLSLPPLVVGDICLSVSSEFYDNASSGNYKTGDMKLAYDCLAVPPPSERLNKERNFIEATSRLSSFNIFSRPGVPLSPIEIRLTKDRLSLISRVLSSTTDAYKHTEVILDLLYKLGFEGDVVAEVRVLAMLSGTALQAEDFSRAYEISKRMIEKVSKLSTEALNSIEDKAVREASDVCWVACFQLGRHPEFEDVEAKLSLLGRALQLCPADRMHDVLASWRRLEKEDIESRHAYLASRTVTQPKRTSSSRKHVSSLRERLGELHMPTTPLINADAAALAGRAFNRMASNFTFAVTGRGQSSSSGDDARPRSRDGMSGRFDGDEVSAQASRVLQKGIGWLLGADDDD</sequence>
<dbReference type="Proteomes" id="UP001194468">
    <property type="component" value="Unassembled WGS sequence"/>
</dbReference>
<dbReference type="InterPro" id="IPR040598">
    <property type="entry name" value="NIP7_N"/>
</dbReference>
<evidence type="ECO:0000313" key="8">
    <source>
        <dbReference type="Proteomes" id="UP001194468"/>
    </source>
</evidence>
<dbReference type="Gene3D" id="2.30.130.10">
    <property type="entry name" value="PUA domain"/>
    <property type="match status" value="1"/>
</dbReference>
<dbReference type="PANTHER" id="PTHR15922:SF2">
    <property type="entry name" value="NBAS SUBUNIT OF NRZ TETHERING COMPLEX"/>
    <property type="match status" value="1"/>
</dbReference>
<dbReference type="GO" id="GO:0015031">
    <property type="term" value="P:protein transport"/>
    <property type="evidence" value="ECO:0007669"/>
    <property type="project" value="UniProtKB-KW"/>
</dbReference>
<evidence type="ECO:0000256" key="1">
    <source>
        <dbReference type="ARBA" id="ARBA00004240"/>
    </source>
</evidence>
<feature type="compositionally biased region" description="Acidic residues" evidence="5">
    <location>
        <begin position="240"/>
        <end position="255"/>
    </location>
</feature>
<dbReference type="GO" id="GO:0070939">
    <property type="term" value="C:Dsl1/NZR complex"/>
    <property type="evidence" value="ECO:0007669"/>
    <property type="project" value="TreeGrafter"/>
</dbReference>